<organism evidence="3 4">
    <name type="scientific">Helobdella robusta</name>
    <name type="common">Californian leech</name>
    <dbReference type="NCBI Taxonomy" id="6412"/>
    <lineage>
        <taxon>Eukaryota</taxon>
        <taxon>Metazoa</taxon>
        <taxon>Spiralia</taxon>
        <taxon>Lophotrochozoa</taxon>
        <taxon>Annelida</taxon>
        <taxon>Clitellata</taxon>
        <taxon>Hirudinea</taxon>
        <taxon>Rhynchobdellida</taxon>
        <taxon>Glossiphoniidae</taxon>
        <taxon>Helobdella</taxon>
    </lineage>
</organism>
<dbReference type="Pfam" id="PF00188">
    <property type="entry name" value="CAP"/>
    <property type="match status" value="1"/>
</dbReference>
<dbReference type="CTD" id="20206980"/>
<dbReference type="eggNOG" id="KOG3017">
    <property type="taxonomic scope" value="Eukaryota"/>
</dbReference>
<dbReference type="KEGG" id="hro:HELRODRAFT_178829"/>
<dbReference type="InterPro" id="IPR001283">
    <property type="entry name" value="CRISP-related"/>
</dbReference>
<dbReference type="RefSeq" id="XP_009025955.1">
    <property type="nucleotide sequence ID" value="XM_009027707.1"/>
</dbReference>
<dbReference type="SUPFAM" id="SSF55797">
    <property type="entry name" value="PR-1-like"/>
    <property type="match status" value="1"/>
</dbReference>
<dbReference type="Gene3D" id="3.40.33.10">
    <property type="entry name" value="CAP"/>
    <property type="match status" value="1"/>
</dbReference>
<name>T1FDT1_HELRO</name>
<dbReference type="OrthoDB" id="43654at2759"/>
<dbReference type="InterPro" id="IPR035940">
    <property type="entry name" value="CAP_sf"/>
</dbReference>
<dbReference type="GO" id="GO:0005615">
    <property type="term" value="C:extracellular space"/>
    <property type="evidence" value="ECO:0000318"/>
    <property type="project" value="GO_Central"/>
</dbReference>
<feature type="domain" description="SCP" evidence="1">
    <location>
        <begin position="2"/>
        <end position="59"/>
    </location>
</feature>
<reference evidence="3" key="3">
    <citation type="submission" date="2015-06" db="UniProtKB">
        <authorList>
            <consortium name="EnsemblMetazoa"/>
        </authorList>
    </citation>
    <scope>IDENTIFICATION</scope>
</reference>
<evidence type="ECO:0000313" key="3">
    <source>
        <dbReference type="EnsemblMetazoa" id="HelroP178829"/>
    </source>
</evidence>
<dbReference type="EnsemblMetazoa" id="HelroT178829">
    <property type="protein sequence ID" value="HelroP178829"/>
    <property type="gene ID" value="HelroG178829"/>
</dbReference>
<dbReference type="InterPro" id="IPR014044">
    <property type="entry name" value="CAP_dom"/>
</dbReference>
<dbReference type="EMBL" id="KB097496">
    <property type="protein sequence ID" value="ESN95914.1"/>
    <property type="molecule type" value="Genomic_DNA"/>
</dbReference>
<dbReference type="PRINTS" id="PR00837">
    <property type="entry name" value="V5TPXLIKE"/>
</dbReference>
<evidence type="ECO:0000313" key="2">
    <source>
        <dbReference type="EMBL" id="ESN95914.1"/>
    </source>
</evidence>
<dbReference type="OMA" id="EVWASSY"/>
<evidence type="ECO:0000313" key="4">
    <source>
        <dbReference type="Proteomes" id="UP000015101"/>
    </source>
</evidence>
<dbReference type="EMBL" id="AMQM01006569">
    <property type="status" value="NOT_ANNOTATED_CDS"/>
    <property type="molecule type" value="Genomic_DNA"/>
</dbReference>
<dbReference type="AlphaFoldDB" id="T1FDT1"/>
<dbReference type="GeneID" id="20206980"/>
<gene>
    <name evidence="3" type="primary">20206980</name>
    <name evidence="2" type="ORF">HELRODRAFT_178829</name>
</gene>
<reference evidence="4" key="1">
    <citation type="submission" date="2012-12" db="EMBL/GenBank/DDBJ databases">
        <authorList>
            <person name="Hellsten U."/>
            <person name="Grimwood J."/>
            <person name="Chapman J.A."/>
            <person name="Shapiro H."/>
            <person name="Aerts A."/>
            <person name="Otillar R.P."/>
            <person name="Terry A.Y."/>
            <person name="Boore J.L."/>
            <person name="Simakov O."/>
            <person name="Marletaz F."/>
            <person name="Cho S.-J."/>
            <person name="Edsinger-Gonzales E."/>
            <person name="Havlak P."/>
            <person name="Kuo D.-H."/>
            <person name="Larsson T."/>
            <person name="Lv J."/>
            <person name="Arendt D."/>
            <person name="Savage R."/>
            <person name="Osoegawa K."/>
            <person name="de Jong P."/>
            <person name="Lindberg D.R."/>
            <person name="Seaver E.C."/>
            <person name="Weisblat D.A."/>
            <person name="Putnam N.H."/>
            <person name="Grigoriev I.V."/>
            <person name="Rokhsar D.S."/>
        </authorList>
    </citation>
    <scope>NUCLEOTIDE SEQUENCE</scope>
</reference>
<dbReference type="PANTHER" id="PTHR10334">
    <property type="entry name" value="CYSTEINE-RICH SECRETORY PROTEIN-RELATED"/>
    <property type="match status" value="1"/>
</dbReference>
<dbReference type="STRING" id="6412.T1FDT1"/>
<evidence type="ECO:0000259" key="1">
    <source>
        <dbReference type="Pfam" id="PF00188"/>
    </source>
</evidence>
<reference evidence="2 4" key="2">
    <citation type="journal article" date="2013" name="Nature">
        <title>Insights into bilaterian evolution from three spiralian genomes.</title>
        <authorList>
            <person name="Simakov O."/>
            <person name="Marletaz F."/>
            <person name="Cho S.J."/>
            <person name="Edsinger-Gonzales E."/>
            <person name="Havlak P."/>
            <person name="Hellsten U."/>
            <person name="Kuo D.H."/>
            <person name="Larsson T."/>
            <person name="Lv J."/>
            <person name="Arendt D."/>
            <person name="Savage R."/>
            <person name="Osoegawa K."/>
            <person name="de Jong P."/>
            <person name="Grimwood J."/>
            <person name="Chapman J.A."/>
            <person name="Shapiro H."/>
            <person name="Aerts A."/>
            <person name="Otillar R.P."/>
            <person name="Terry A.Y."/>
            <person name="Boore J.L."/>
            <person name="Grigoriev I.V."/>
            <person name="Lindberg D.R."/>
            <person name="Seaver E.C."/>
            <person name="Weisblat D.A."/>
            <person name="Putnam N.H."/>
            <person name="Rokhsar D.S."/>
        </authorList>
    </citation>
    <scope>NUCLEOTIDE SEQUENCE</scope>
</reference>
<sequence length="120" mass="12822">MVNLWNAEKVDYNLASNSCNANKVCGHYTQEVWASSYKVGCGMTQCANLENLLITVCNYLDVGNFNNLPPYTSGASCSACPSAAPTCEEGLCAITNNVCSVVEPDCNITDTTNCLCGKLF</sequence>
<proteinExistence type="predicted"/>
<keyword evidence="4" id="KW-1185">Reference proteome</keyword>
<dbReference type="InParanoid" id="T1FDT1"/>
<accession>T1FDT1</accession>
<dbReference type="Proteomes" id="UP000015101">
    <property type="component" value="Unassembled WGS sequence"/>
</dbReference>
<dbReference type="HOGENOM" id="CLU_2052157_0_0_1"/>
<protein>
    <recommendedName>
        <fullName evidence="1">SCP domain-containing protein</fullName>
    </recommendedName>
</protein>